<comment type="caution">
    <text evidence="2">The sequence shown here is derived from an EMBL/GenBank/DDBJ whole genome shotgun (WGS) entry which is preliminary data.</text>
</comment>
<sequence>MAPQTSNAKLAEAIGLSVSTAAWDGYELPEALASMARLGIAGVEIAYIRGYVNEFTDSDLNAALARELRQEMARHGQHCRVLSAHIDLGEPGALESFAVRVRFAAELGAGYLITNAASRAGSERFFANADAMADLAREAGVRVCLENPGDGSDNLLDRAADLPAVLERLDRSVFGINYDPGNLVSHRPACAPVEDALAAVALSDHFHLKAVHRDTDGYRFAPMGRGDIDYAPILAAIAERHLPFSLELPFRLRRDSRAQPWKGSEPLALETIEQGVTDSLQWLRAHYPGLQSL</sequence>
<dbReference type="OrthoDB" id="7914296at2"/>
<dbReference type="EMBL" id="RBIN01000005">
    <property type="protein sequence ID" value="RKR03271.1"/>
    <property type="molecule type" value="Genomic_DNA"/>
</dbReference>
<dbReference type="Pfam" id="PF01261">
    <property type="entry name" value="AP_endonuc_2"/>
    <property type="match status" value="1"/>
</dbReference>
<evidence type="ECO:0000313" key="2">
    <source>
        <dbReference type="EMBL" id="RKR03271.1"/>
    </source>
</evidence>
<dbReference type="GO" id="GO:0016853">
    <property type="term" value="F:isomerase activity"/>
    <property type="evidence" value="ECO:0007669"/>
    <property type="project" value="UniProtKB-KW"/>
</dbReference>
<dbReference type="Proteomes" id="UP000281975">
    <property type="component" value="Unassembled WGS sequence"/>
</dbReference>
<keyword evidence="2" id="KW-0413">Isomerase</keyword>
<dbReference type="AlphaFoldDB" id="A0A420WVX8"/>
<feature type="domain" description="Xylose isomerase-like TIM barrel" evidence="1">
    <location>
        <begin position="34"/>
        <end position="284"/>
    </location>
</feature>
<name>A0A420WVX8_9GAMM</name>
<proteinExistence type="predicted"/>
<dbReference type="RefSeq" id="WP_121172757.1">
    <property type="nucleotide sequence ID" value="NZ_RBIN01000005.1"/>
</dbReference>
<gene>
    <name evidence="2" type="ORF">C7446_1792</name>
</gene>
<keyword evidence="3" id="KW-1185">Reference proteome</keyword>
<dbReference type="PANTHER" id="PTHR12110:SF53">
    <property type="entry name" value="BLR5974 PROTEIN"/>
    <property type="match status" value="1"/>
</dbReference>
<evidence type="ECO:0000313" key="3">
    <source>
        <dbReference type="Proteomes" id="UP000281975"/>
    </source>
</evidence>
<accession>A0A420WVX8</accession>
<protein>
    <submittedName>
        <fullName evidence="2">Sugar phosphate isomerase/epimerase</fullName>
    </submittedName>
</protein>
<reference evidence="2 3" key="1">
    <citation type="submission" date="2018-10" db="EMBL/GenBank/DDBJ databases">
        <title>Genomic Encyclopedia of Type Strains, Phase IV (KMG-IV): sequencing the most valuable type-strain genomes for metagenomic binning, comparative biology and taxonomic classification.</title>
        <authorList>
            <person name="Goeker M."/>
        </authorList>
    </citation>
    <scope>NUCLEOTIDE SEQUENCE [LARGE SCALE GENOMIC DNA]</scope>
    <source>
        <strain evidence="2 3">DSM 23229</strain>
    </source>
</reference>
<dbReference type="InterPro" id="IPR013022">
    <property type="entry name" value="Xyl_isomerase-like_TIM-brl"/>
</dbReference>
<dbReference type="PANTHER" id="PTHR12110">
    <property type="entry name" value="HYDROXYPYRUVATE ISOMERASE"/>
    <property type="match status" value="1"/>
</dbReference>
<organism evidence="2 3">
    <name type="scientific">Kushneria sinocarnis</name>
    <dbReference type="NCBI Taxonomy" id="595502"/>
    <lineage>
        <taxon>Bacteria</taxon>
        <taxon>Pseudomonadati</taxon>
        <taxon>Pseudomonadota</taxon>
        <taxon>Gammaproteobacteria</taxon>
        <taxon>Oceanospirillales</taxon>
        <taxon>Halomonadaceae</taxon>
        <taxon>Kushneria</taxon>
    </lineage>
</organism>
<dbReference type="Gene3D" id="3.20.20.150">
    <property type="entry name" value="Divalent-metal-dependent TIM barrel enzymes"/>
    <property type="match status" value="1"/>
</dbReference>
<dbReference type="InterPro" id="IPR050312">
    <property type="entry name" value="IolE/XylAMocC-like"/>
</dbReference>
<dbReference type="SUPFAM" id="SSF51658">
    <property type="entry name" value="Xylose isomerase-like"/>
    <property type="match status" value="1"/>
</dbReference>
<dbReference type="InterPro" id="IPR036237">
    <property type="entry name" value="Xyl_isomerase-like_sf"/>
</dbReference>
<evidence type="ECO:0000259" key="1">
    <source>
        <dbReference type="Pfam" id="PF01261"/>
    </source>
</evidence>